<keyword evidence="1" id="KW-0175">Coiled coil</keyword>
<name>A0A645DGR9_9ZZZZ</name>
<gene>
    <name evidence="2" type="ORF">SDC9_134872</name>
</gene>
<proteinExistence type="predicted"/>
<comment type="caution">
    <text evidence="2">The sequence shown here is derived from an EMBL/GenBank/DDBJ whole genome shotgun (WGS) entry which is preliminary data.</text>
</comment>
<feature type="coiled-coil region" evidence="1">
    <location>
        <begin position="107"/>
        <end position="134"/>
    </location>
</feature>
<accession>A0A645DGR9</accession>
<organism evidence="2">
    <name type="scientific">bioreactor metagenome</name>
    <dbReference type="NCBI Taxonomy" id="1076179"/>
    <lineage>
        <taxon>unclassified sequences</taxon>
        <taxon>metagenomes</taxon>
        <taxon>ecological metagenomes</taxon>
    </lineage>
</organism>
<sequence>MQSHEQHHRRCRSERYERAGLAYELDAAHGYHAAYGSSAFHRKSADIQVLEQSKRSDVLSLANDDMYHNAHCYRQQQRARCAKAYWVPVVQQKYYPGEQEHRRYYPEPVAEQALEQLRQEIDEYRVNVEISESRAQSQQQADYSAYLAADWTFLRRGAFALPRRRLFVFFLCGHVTPLS</sequence>
<dbReference type="AlphaFoldDB" id="A0A645DGR9"/>
<dbReference type="EMBL" id="VSSQ01035534">
    <property type="protein sequence ID" value="MPM87772.1"/>
    <property type="molecule type" value="Genomic_DNA"/>
</dbReference>
<reference evidence="2" key="1">
    <citation type="submission" date="2019-08" db="EMBL/GenBank/DDBJ databases">
        <authorList>
            <person name="Kucharzyk K."/>
            <person name="Murdoch R.W."/>
            <person name="Higgins S."/>
            <person name="Loffler F."/>
        </authorList>
    </citation>
    <scope>NUCLEOTIDE SEQUENCE</scope>
</reference>
<protein>
    <submittedName>
        <fullName evidence="2">Uncharacterized protein</fullName>
    </submittedName>
</protein>
<evidence type="ECO:0000256" key="1">
    <source>
        <dbReference type="SAM" id="Coils"/>
    </source>
</evidence>
<evidence type="ECO:0000313" key="2">
    <source>
        <dbReference type="EMBL" id="MPM87772.1"/>
    </source>
</evidence>